<evidence type="ECO:0000313" key="7">
    <source>
        <dbReference type="EMBL" id="EEF63337.1"/>
    </source>
</evidence>
<evidence type="ECO:0000256" key="3">
    <source>
        <dbReference type="ARBA" id="ARBA00022679"/>
    </source>
</evidence>
<dbReference type="GO" id="GO:0032259">
    <property type="term" value="P:methylation"/>
    <property type="evidence" value="ECO:0007669"/>
    <property type="project" value="UniProtKB-KW"/>
</dbReference>
<evidence type="ECO:0000256" key="1">
    <source>
        <dbReference type="ARBA" id="ARBA00011900"/>
    </source>
</evidence>
<dbReference type="SUPFAM" id="SSF53335">
    <property type="entry name" value="S-adenosyl-L-methionine-dependent methyltransferases"/>
    <property type="match status" value="1"/>
</dbReference>
<dbReference type="Pfam" id="PF07669">
    <property type="entry name" value="Eco57I"/>
    <property type="match status" value="1"/>
</dbReference>
<dbReference type="GO" id="GO:0006304">
    <property type="term" value="P:DNA modification"/>
    <property type="evidence" value="ECO:0007669"/>
    <property type="project" value="InterPro"/>
</dbReference>
<keyword evidence="3" id="KW-0808">Transferase</keyword>
<dbReference type="Proteomes" id="UP000003688">
    <property type="component" value="Unassembled WGS sequence"/>
</dbReference>
<keyword evidence="8" id="KW-1185">Reference proteome</keyword>
<dbReference type="InterPro" id="IPR050953">
    <property type="entry name" value="N4_N6_ade-DNA_methylase"/>
</dbReference>
<dbReference type="STRING" id="320771.Cflav_PD5972"/>
<proteinExistence type="predicted"/>
<evidence type="ECO:0000256" key="5">
    <source>
        <dbReference type="ARBA" id="ARBA00047942"/>
    </source>
</evidence>
<dbReference type="InterPro" id="IPR011639">
    <property type="entry name" value="MethylTrfase_TaqI-like_dom"/>
</dbReference>
<evidence type="ECO:0000256" key="2">
    <source>
        <dbReference type="ARBA" id="ARBA00022603"/>
    </source>
</evidence>
<evidence type="ECO:0000259" key="6">
    <source>
        <dbReference type="Pfam" id="PF07669"/>
    </source>
</evidence>
<dbReference type="EMBL" id="ABOX02000001">
    <property type="protein sequence ID" value="EEF63337.1"/>
    <property type="molecule type" value="Genomic_DNA"/>
</dbReference>
<dbReference type="Gene3D" id="3.40.50.150">
    <property type="entry name" value="Vaccinia Virus protein VP39"/>
    <property type="match status" value="2"/>
</dbReference>
<name>B9X9Z6_PEDPL</name>
<feature type="domain" description="Type II methyltransferase M.TaqI-like" evidence="6">
    <location>
        <begin position="548"/>
        <end position="825"/>
    </location>
</feature>
<dbReference type="PANTHER" id="PTHR33841:SF1">
    <property type="entry name" value="DNA METHYLTRANSFERASE A"/>
    <property type="match status" value="1"/>
</dbReference>
<dbReference type="RefSeq" id="WP_007412644.1">
    <property type="nucleotide sequence ID" value="NZ_ABOX02000001.1"/>
</dbReference>
<dbReference type="PRINTS" id="PR00507">
    <property type="entry name" value="N12N6MTFRASE"/>
</dbReference>
<evidence type="ECO:0000256" key="4">
    <source>
        <dbReference type="ARBA" id="ARBA00022691"/>
    </source>
</evidence>
<dbReference type="GO" id="GO:0009007">
    <property type="term" value="F:site-specific DNA-methyltransferase (adenine-specific) activity"/>
    <property type="evidence" value="ECO:0007669"/>
    <property type="project" value="UniProtKB-EC"/>
</dbReference>
<comment type="caution">
    <text evidence="7">The sequence shown here is derived from an EMBL/GenBank/DDBJ whole genome shotgun (WGS) entry which is preliminary data.</text>
</comment>
<dbReference type="PANTHER" id="PTHR33841">
    <property type="entry name" value="DNA METHYLTRANSFERASE YEEA-RELATED"/>
    <property type="match status" value="1"/>
</dbReference>
<dbReference type="EC" id="2.1.1.72" evidence="1"/>
<protein>
    <recommendedName>
        <fullName evidence="1">site-specific DNA-methyltransferase (adenine-specific)</fullName>
        <ecNumber evidence="1">2.1.1.72</ecNumber>
    </recommendedName>
</protein>
<reference evidence="7 8" key="1">
    <citation type="journal article" date="2011" name="J. Bacteriol.">
        <title>Genome sequence of 'Pedosphaera parvula' Ellin514, an aerobic Verrucomicrobial isolate from pasture soil.</title>
        <authorList>
            <person name="Kant R."/>
            <person name="van Passel M.W."/>
            <person name="Sangwan P."/>
            <person name="Palva A."/>
            <person name="Lucas S."/>
            <person name="Copeland A."/>
            <person name="Lapidus A."/>
            <person name="Glavina Del Rio T."/>
            <person name="Dalin E."/>
            <person name="Tice H."/>
            <person name="Bruce D."/>
            <person name="Goodwin L."/>
            <person name="Pitluck S."/>
            <person name="Chertkov O."/>
            <person name="Larimer F.W."/>
            <person name="Land M.L."/>
            <person name="Hauser L."/>
            <person name="Brettin T.S."/>
            <person name="Detter J.C."/>
            <person name="Han S."/>
            <person name="de Vos W.M."/>
            <person name="Janssen P.H."/>
            <person name="Smidt H."/>
        </authorList>
    </citation>
    <scope>NUCLEOTIDE SEQUENCE [LARGE SCALE GENOMIC DNA]</scope>
    <source>
        <strain evidence="7 8">Ellin514</strain>
    </source>
</reference>
<evidence type="ECO:0000313" key="8">
    <source>
        <dbReference type="Proteomes" id="UP000003688"/>
    </source>
</evidence>
<organism evidence="7 8">
    <name type="scientific">Pedosphaera parvula (strain Ellin514)</name>
    <dbReference type="NCBI Taxonomy" id="320771"/>
    <lineage>
        <taxon>Bacteria</taxon>
        <taxon>Pseudomonadati</taxon>
        <taxon>Verrucomicrobiota</taxon>
        <taxon>Pedosphaerae</taxon>
        <taxon>Pedosphaerales</taxon>
        <taxon>Pedosphaeraceae</taxon>
        <taxon>Pedosphaera</taxon>
    </lineage>
</organism>
<keyword evidence="4" id="KW-0949">S-adenosyl-L-methionine</keyword>
<sequence length="1551" mass="173361">MTFPSIRIEGTILSGELLAKLDSADTLGQRPADFGFDSQSKLKDEIVRSWTAGQAFYTAFQHKLTSVKEGAAATSETRNQWIIPLLGLLGYAELEFQSQSEPVGDKPFRISHHLRSHGGFHVHIVGARESLDKKATTGPRVSPHSHLQEYLNLTEHLYGVVTNGKLLRLLRDSTRLIKLSYVEFDLDRMFSEELFADFAVLYRLLHVTRLPRSPEKSVESLLERYHQDALESGARIRDGLSIAVEQVIQELGSGFLARNESLQAAIANNSVTARDLYYALLRLIYRLLFLMVAEERGLLFSEAATQRQRRLYTDHYSIGRLRRIAERRSLADSTKHDLWRGLRSSFRLFETDGPGAPLGLTGLGGQLFSAAALGPLQAAEIDNGTLLSALAKLSLFRQPDTGQFSRVNYGALATEEFGSVYERLLELHPVIHPATNTLPSHFAFKQAAGNERKTSGSYYTPSSLVECLLDSALDPVLEDRLKNFARLGFKSADQAVIALKVCDPACGSGHFLIAAAQRIARRLALLRSNGDEPSVSELRHTLREVISHCIYGVDINPMSVELCKVGLWLEAMEAGKPLSFLDHHVRCGNSLLGATPALIAEGVPDDAFTAIEGDDKKACAVLKKLNARERRGFGELFALEDRATFEQLQQAAVAVENLPDDSVRAVEQKSAAFEQLQHNCDFEKATDLANLWCAAFVIRKRMADGEPPLAPAAPSAATEAQTAATQTGLFGETFQESAGKAKTPAKATTQPSGLAEAVGITSGHLRDFAKSVALPDDMMKEVQQLARQYNFFHWHLAFPEVFQRGGFGVILGNPPWERVKLQEKEWFAERRPEIAEAPNTAARKRLIESLKTETPALHTEFQNALRQAEGESHVMRTSGLYPLCGRGDINLYAVFAERMRNSLGEAGRLGAVLPSGIATDDTTKFFFQDVVERRSLVSLFDFENRLGLFAAVDSRMKFCLFTSGSPVGGLVHAAEFVFFAHDVADLRDQQRRFSLTAEDIARLNPNTRTCPIFRSRRDADLTKVIYFRVAVLFREEPKEENPWSIRFNTMFHMSSDSHLFRTREQLEVEGWKLEKNIFFRAGAEYLPLYEAKMTAPFDHRAADVVLSETALVRQGQSEALDKAAHINPARLPLPRYWVAKQAVLEALSSEKPNSLLGFTDVTSPTNERTMLATVLPIAGVGHTKPLIFSPLHPTLMACLMSNLNSFAFDYCARQKVGGIHFTYFYLKQLPVLTPTIYTQQCAWSGGARTLKDWLMPRVLELIYTAWDLEAFAQDCGWSGPPFRWDEERRFRLRCELDAAFFHLYGLNRDDTAYILDTFPIVKRMTRKARPLPHQDRISTLRCFADSQRHWQAFVSRGIRRQQMRSACHPPMETASAKPQTSPEFASFAEAYPSNAADKLVCALTLEIVAWRENIPSSDHLDALILATHPDLCRVFMSSGSKSQLDSWTASIKAELKAIHSKGLKWVQCLSYLEEHRSALKIGRTETGRPIHQGVHFDSTHQSFPCQHGALAVFALSLLDSLRERRQKNSLSPEQTAAVETFDQLHSKYALA</sequence>
<accession>B9X9Z6</accession>
<dbReference type="InterPro" id="IPR029063">
    <property type="entry name" value="SAM-dependent_MTases_sf"/>
</dbReference>
<dbReference type="OrthoDB" id="177703at2"/>
<gene>
    <name evidence="7" type="ORF">Cflav_PD5972</name>
</gene>
<keyword evidence="2" id="KW-0489">Methyltransferase</keyword>
<comment type="catalytic activity">
    <reaction evidence="5">
        <text>a 2'-deoxyadenosine in DNA + S-adenosyl-L-methionine = an N(6)-methyl-2'-deoxyadenosine in DNA + S-adenosyl-L-homocysteine + H(+)</text>
        <dbReference type="Rhea" id="RHEA:15197"/>
        <dbReference type="Rhea" id="RHEA-COMP:12418"/>
        <dbReference type="Rhea" id="RHEA-COMP:12419"/>
        <dbReference type="ChEBI" id="CHEBI:15378"/>
        <dbReference type="ChEBI" id="CHEBI:57856"/>
        <dbReference type="ChEBI" id="CHEBI:59789"/>
        <dbReference type="ChEBI" id="CHEBI:90615"/>
        <dbReference type="ChEBI" id="CHEBI:90616"/>
        <dbReference type="EC" id="2.1.1.72"/>
    </reaction>
</comment>